<dbReference type="EMBL" id="BK014839">
    <property type="protein sequence ID" value="DAD78105.1"/>
    <property type="molecule type" value="Genomic_DNA"/>
</dbReference>
<organism evidence="1">
    <name type="scientific">Siphoviridae sp. ctrgt10</name>
    <dbReference type="NCBI Taxonomy" id="2826479"/>
    <lineage>
        <taxon>Viruses</taxon>
        <taxon>Duplodnaviria</taxon>
        <taxon>Heunggongvirae</taxon>
        <taxon>Uroviricota</taxon>
        <taxon>Caudoviricetes</taxon>
    </lineage>
</organism>
<protein>
    <submittedName>
        <fullName evidence="1">Uncharacterized protein</fullName>
    </submittedName>
</protein>
<accession>A0A8S5M6Z9</accession>
<evidence type="ECO:0000313" key="1">
    <source>
        <dbReference type="EMBL" id="DAD78105.1"/>
    </source>
</evidence>
<sequence length="83" mass="9617">MEQDFSAFEYEGEIYTDAGELIEVLKEEGKVAVALDYGESKEYPAEYYFLAEDVKTGDTTYCIDDPEEFLLEFYEDLDVEVLQ</sequence>
<name>A0A8S5M6Z9_9CAUD</name>
<proteinExistence type="predicted"/>
<reference evidence="1" key="1">
    <citation type="journal article" date="2021" name="Proc. Natl. Acad. Sci. U.S.A.">
        <title>A Catalog of Tens of Thousands of Viruses from Human Metagenomes Reveals Hidden Associations with Chronic Diseases.</title>
        <authorList>
            <person name="Tisza M.J."/>
            <person name="Buck C.B."/>
        </authorList>
    </citation>
    <scope>NUCLEOTIDE SEQUENCE</scope>
    <source>
        <strain evidence="1">Ctrgt10</strain>
    </source>
</reference>